<keyword evidence="3" id="KW-1185">Reference proteome</keyword>
<reference evidence="2 3" key="1">
    <citation type="submission" date="2019-12" db="EMBL/GenBank/DDBJ databases">
        <authorList>
            <person name="Kim Y.S."/>
        </authorList>
    </citation>
    <scope>NUCLEOTIDE SEQUENCE [LARGE SCALE GENOMIC DNA]</scope>
    <source>
        <strain evidence="2 3">MMS17-SY077</strain>
    </source>
</reference>
<dbReference type="GO" id="GO:0003677">
    <property type="term" value="F:DNA binding"/>
    <property type="evidence" value="ECO:0007669"/>
    <property type="project" value="InterPro"/>
</dbReference>
<accession>A0A6I4NSB6</accession>
<comment type="caution">
    <text evidence="2">The sequence shown here is derived from an EMBL/GenBank/DDBJ whole genome shotgun (WGS) entry which is preliminary data.</text>
</comment>
<evidence type="ECO:0000313" key="2">
    <source>
        <dbReference type="EMBL" id="MWB97326.1"/>
    </source>
</evidence>
<organism evidence="2 3">
    <name type="scientific">Agromyces seonyuensis</name>
    <dbReference type="NCBI Taxonomy" id="2662446"/>
    <lineage>
        <taxon>Bacteria</taxon>
        <taxon>Bacillati</taxon>
        <taxon>Actinomycetota</taxon>
        <taxon>Actinomycetes</taxon>
        <taxon>Micrococcales</taxon>
        <taxon>Microbacteriaceae</taxon>
        <taxon>Agromyces</taxon>
    </lineage>
</organism>
<evidence type="ECO:0000313" key="3">
    <source>
        <dbReference type="Proteomes" id="UP000438182"/>
    </source>
</evidence>
<gene>
    <name evidence="2" type="ORF">GB864_01950</name>
</gene>
<dbReference type="InterPro" id="IPR003477">
    <property type="entry name" value="PemK-like"/>
</dbReference>
<dbReference type="SUPFAM" id="SSF50118">
    <property type="entry name" value="Cell growth inhibitor/plasmid maintenance toxic component"/>
    <property type="match status" value="1"/>
</dbReference>
<proteinExistence type="predicted"/>
<dbReference type="AlphaFoldDB" id="A0A6I4NSB6"/>
<evidence type="ECO:0000256" key="1">
    <source>
        <dbReference type="SAM" id="MobiDB-lite"/>
    </source>
</evidence>
<dbReference type="Proteomes" id="UP000438182">
    <property type="component" value="Unassembled WGS sequence"/>
</dbReference>
<feature type="region of interest" description="Disordered" evidence="1">
    <location>
        <begin position="1"/>
        <end position="46"/>
    </location>
</feature>
<dbReference type="Pfam" id="PF02452">
    <property type="entry name" value="PemK_toxin"/>
    <property type="match status" value="1"/>
</dbReference>
<sequence>MPAGFRAPAESPGRSGPSATREIDPRSLEGVRVAYAPDDDEAPDPGEIVWTWVPYEEADGRGKDRPVVVVAADGRGGFLALQLTSKAHAGEAEYLAIGSGAWDASGRGSWVDLGRVFLVRAEGMRREAAALDAAAYGRIADAVRARYGWA</sequence>
<dbReference type="EMBL" id="WSTA01000005">
    <property type="protein sequence ID" value="MWB97326.1"/>
    <property type="molecule type" value="Genomic_DNA"/>
</dbReference>
<name>A0A6I4NSB6_9MICO</name>
<protein>
    <submittedName>
        <fullName evidence="2">Type II toxin-antitoxin system PemK/MazF family toxin</fullName>
    </submittedName>
</protein>